<gene>
    <name evidence="2" type="ORF">CM19_12300</name>
</gene>
<dbReference type="InterPro" id="IPR029063">
    <property type="entry name" value="SAM-dependent_MTases_sf"/>
</dbReference>
<dbReference type="STRING" id="1160895.CM19_12300"/>
<evidence type="ECO:0000259" key="1">
    <source>
        <dbReference type="Pfam" id="PF08241"/>
    </source>
</evidence>
<dbReference type="Pfam" id="PF08241">
    <property type="entry name" value="Methyltransf_11"/>
    <property type="match status" value="1"/>
</dbReference>
<name>A0A031LKH3_9CREN</name>
<reference evidence="2 3" key="1">
    <citation type="submission" date="2014-03" db="EMBL/GenBank/DDBJ databases">
        <title>Draft genome sequence of the novel thermoacidophilic archaea Acidianus copahuensis ALE1 strain, isolated from Copahue volcanic area in Neuquen Argentina.</title>
        <authorList>
            <person name="Urbieta M.S."/>
            <person name="Rascovan N."/>
            <person name="Castro C."/>
            <person name="Revale S."/>
            <person name="Giaveno M.A."/>
            <person name="Vazquez M.P."/>
            <person name="Donati E.R."/>
        </authorList>
    </citation>
    <scope>NUCLEOTIDE SEQUENCE [LARGE SCALE GENOMIC DNA]</scope>
    <source>
        <strain evidence="2 3">ALE1</strain>
    </source>
</reference>
<dbReference type="Proteomes" id="UP000024332">
    <property type="component" value="Unassembled WGS sequence"/>
</dbReference>
<comment type="caution">
    <text evidence="2">The sequence shown here is derived from an EMBL/GenBank/DDBJ whole genome shotgun (WGS) entry which is preliminary data.</text>
</comment>
<proteinExistence type="predicted"/>
<keyword evidence="2" id="KW-0489">Methyltransferase</keyword>
<dbReference type="SUPFAM" id="SSF53335">
    <property type="entry name" value="S-adenosyl-L-methionine-dependent methyltransferases"/>
    <property type="match status" value="1"/>
</dbReference>
<evidence type="ECO:0000313" key="3">
    <source>
        <dbReference type="Proteomes" id="UP000024332"/>
    </source>
</evidence>
<sequence length="210" mass="23925">MGLLMEVFKDPKGYINWYFNHKEIYDSERELVKSLNLENCIDIGSGPSVFHDALKGRTISVDISILMLKEADPEEDKVQADAMHLPFRDNSMPCAFVSVAICFLESPEKLIREMERISSKEIGVCIVPKDSSWGKFYQQLGEKGHKYYSIAHFISKEELLSALKDFNLVEIKSTLHFAPLEDAKYEEPKNDPFGGFLCVKGIKKNHLGFP</sequence>
<dbReference type="Gene3D" id="3.40.50.150">
    <property type="entry name" value="Vaccinia Virus protein VP39"/>
    <property type="match status" value="1"/>
</dbReference>
<dbReference type="AlphaFoldDB" id="A0A031LKH3"/>
<dbReference type="EMBL" id="JFZT01000062">
    <property type="protein sequence ID" value="EZQ01719.1"/>
    <property type="molecule type" value="Genomic_DNA"/>
</dbReference>
<feature type="domain" description="Methyltransferase type 11" evidence="1">
    <location>
        <begin position="42"/>
        <end position="118"/>
    </location>
</feature>
<evidence type="ECO:0000313" key="2">
    <source>
        <dbReference type="EMBL" id="EZQ01719.1"/>
    </source>
</evidence>
<keyword evidence="3" id="KW-1185">Reference proteome</keyword>
<keyword evidence="2" id="KW-0808">Transferase</keyword>
<dbReference type="GO" id="GO:0032259">
    <property type="term" value="P:methylation"/>
    <property type="evidence" value="ECO:0007669"/>
    <property type="project" value="UniProtKB-KW"/>
</dbReference>
<organism evidence="2 3">
    <name type="scientific">Candidatus Acidianus copahuensis</name>
    <dbReference type="NCBI Taxonomy" id="1160895"/>
    <lineage>
        <taxon>Archaea</taxon>
        <taxon>Thermoproteota</taxon>
        <taxon>Thermoprotei</taxon>
        <taxon>Sulfolobales</taxon>
        <taxon>Sulfolobaceae</taxon>
        <taxon>Acidianus</taxon>
    </lineage>
</organism>
<dbReference type="GO" id="GO:0008757">
    <property type="term" value="F:S-adenosylmethionine-dependent methyltransferase activity"/>
    <property type="evidence" value="ECO:0007669"/>
    <property type="project" value="InterPro"/>
</dbReference>
<dbReference type="InterPro" id="IPR013216">
    <property type="entry name" value="Methyltransf_11"/>
</dbReference>
<accession>A0A031LKH3</accession>
<protein>
    <submittedName>
        <fullName evidence="2">Methyltransferase</fullName>
    </submittedName>
</protein>